<dbReference type="AlphaFoldDB" id="A0A426YJX9"/>
<feature type="region of interest" description="Disordered" evidence="1">
    <location>
        <begin position="14"/>
        <end position="116"/>
    </location>
</feature>
<feature type="compositionally biased region" description="Basic and acidic residues" evidence="1">
    <location>
        <begin position="16"/>
        <end position="35"/>
    </location>
</feature>
<evidence type="ECO:0000256" key="1">
    <source>
        <dbReference type="SAM" id="MobiDB-lite"/>
    </source>
</evidence>
<evidence type="ECO:0000313" key="3">
    <source>
        <dbReference type="Proteomes" id="UP000287651"/>
    </source>
</evidence>
<feature type="compositionally biased region" description="Basic and acidic residues" evidence="1">
    <location>
        <begin position="78"/>
        <end position="90"/>
    </location>
</feature>
<proteinExistence type="predicted"/>
<feature type="region of interest" description="Disordered" evidence="1">
    <location>
        <begin position="130"/>
        <end position="172"/>
    </location>
</feature>
<name>A0A426YJX9_ENSVE</name>
<gene>
    <name evidence="2" type="ORF">B296_00022606</name>
</gene>
<dbReference type="Proteomes" id="UP000287651">
    <property type="component" value="Unassembled WGS sequence"/>
</dbReference>
<evidence type="ECO:0000313" key="2">
    <source>
        <dbReference type="EMBL" id="RRT52069.1"/>
    </source>
</evidence>
<dbReference type="EMBL" id="AMZH03011878">
    <property type="protein sequence ID" value="RRT52069.1"/>
    <property type="molecule type" value="Genomic_DNA"/>
</dbReference>
<accession>A0A426YJX9</accession>
<comment type="caution">
    <text evidence="2">The sequence shown here is derived from an EMBL/GenBank/DDBJ whole genome shotgun (WGS) entry which is preliminary data.</text>
</comment>
<protein>
    <submittedName>
        <fullName evidence="2">Uncharacterized protein</fullName>
    </submittedName>
</protein>
<reference evidence="2 3" key="1">
    <citation type="journal article" date="2014" name="Agronomy (Basel)">
        <title>A Draft Genome Sequence for Ensete ventricosum, the Drought-Tolerant Tree Against Hunger.</title>
        <authorList>
            <person name="Harrison J."/>
            <person name="Moore K.A."/>
            <person name="Paszkiewicz K."/>
            <person name="Jones T."/>
            <person name="Grant M."/>
            <person name="Ambacheew D."/>
            <person name="Muzemil S."/>
            <person name="Studholme D.J."/>
        </authorList>
    </citation>
    <scope>NUCLEOTIDE SEQUENCE [LARGE SCALE GENOMIC DNA]</scope>
</reference>
<sequence>MWLSKRWWLESGKIIRGHETTNPRDNPREPPEEGMGRSYLLPGLSRSCSTQSERRFSSKSMTKDSLGPLTRSGQRSEVATKEDLPEEHPWTESIPAARSPFGGLESSHLRVGPRSRQVVPVSRRAVSASWLTPPELPPDLPPLTPGGRSPHQVRPGDALPSDARTSAAATAFGSPPSFSLCTSWRRRFTLLSREVITRPAS</sequence>
<feature type="compositionally biased region" description="Pro residues" evidence="1">
    <location>
        <begin position="134"/>
        <end position="144"/>
    </location>
</feature>
<organism evidence="2 3">
    <name type="scientific">Ensete ventricosum</name>
    <name type="common">Abyssinian banana</name>
    <name type="synonym">Musa ensete</name>
    <dbReference type="NCBI Taxonomy" id="4639"/>
    <lineage>
        <taxon>Eukaryota</taxon>
        <taxon>Viridiplantae</taxon>
        <taxon>Streptophyta</taxon>
        <taxon>Embryophyta</taxon>
        <taxon>Tracheophyta</taxon>
        <taxon>Spermatophyta</taxon>
        <taxon>Magnoliopsida</taxon>
        <taxon>Liliopsida</taxon>
        <taxon>Zingiberales</taxon>
        <taxon>Musaceae</taxon>
        <taxon>Ensete</taxon>
    </lineage>
</organism>